<keyword evidence="5" id="KW-0611">Plant defense</keyword>
<dbReference type="GO" id="GO:0043531">
    <property type="term" value="F:ADP binding"/>
    <property type="evidence" value="ECO:0007669"/>
    <property type="project" value="InterPro"/>
</dbReference>
<evidence type="ECO:0000259" key="9">
    <source>
        <dbReference type="Pfam" id="PF23598"/>
    </source>
</evidence>
<keyword evidence="6" id="KW-0067">ATP-binding</keyword>
<dbReference type="GO" id="GO:0098542">
    <property type="term" value="P:defense response to other organism"/>
    <property type="evidence" value="ECO:0007669"/>
    <property type="project" value="TreeGrafter"/>
</dbReference>
<dbReference type="InterPro" id="IPR044974">
    <property type="entry name" value="Disease_R_plants"/>
</dbReference>
<reference evidence="10" key="2">
    <citation type="journal article" date="2024" name="Plant">
        <title>Genomic evolution and insights into agronomic trait innovations of Sesamum species.</title>
        <authorList>
            <person name="Miao H."/>
            <person name="Wang L."/>
            <person name="Qu L."/>
            <person name="Liu H."/>
            <person name="Sun Y."/>
            <person name="Le M."/>
            <person name="Wang Q."/>
            <person name="Wei S."/>
            <person name="Zheng Y."/>
            <person name="Lin W."/>
            <person name="Duan Y."/>
            <person name="Cao H."/>
            <person name="Xiong S."/>
            <person name="Wang X."/>
            <person name="Wei L."/>
            <person name="Li C."/>
            <person name="Ma Q."/>
            <person name="Ju M."/>
            <person name="Zhao R."/>
            <person name="Li G."/>
            <person name="Mu C."/>
            <person name="Tian Q."/>
            <person name="Mei H."/>
            <person name="Zhang T."/>
            <person name="Gao T."/>
            <person name="Zhang H."/>
        </authorList>
    </citation>
    <scope>NUCLEOTIDE SEQUENCE</scope>
    <source>
        <strain evidence="10">3651</strain>
    </source>
</reference>
<dbReference type="Proteomes" id="UP001293254">
    <property type="component" value="Unassembled WGS sequence"/>
</dbReference>
<keyword evidence="4" id="KW-0547">Nucleotide-binding</keyword>
<dbReference type="SUPFAM" id="SSF52540">
    <property type="entry name" value="P-loop containing nucleoside triphosphate hydrolases"/>
    <property type="match status" value="1"/>
</dbReference>
<dbReference type="Gene3D" id="3.40.50.300">
    <property type="entry name" value="P-loop containing nucleotide triphosphate hydrolases"/>
    <property type="match status" value="1"/>
</dbReference>
<dbReference type="Gene3D" id="1.10.10.10">
    <property type="entry name" value="Winged helix-like DNA-binding domain superfamily/Winged helix DNA-binding domain"/>
    <property type="match status" value="1"/>
</dbReference>
<dbReference type="AlphaFoldDB" id="A0AAE2CKF3"/>
<evidence type="ECO:0000256" key="5">
    <source>
        <dbReference type="ARBA" id="ARBA00022821"/>
    </source>
</evidence>
<evidence type="ECO:0000259" key="7">
    <source>
        <dbReference type="Pfam" id="PF00931"/>
    </source>
</evidence>
<keyword evidence="3" id="KW-0677">Repeat</keyword>
<dbReference type="FunFam" id="3.40.50.300:FF:001091">
    <property type="entry name" value="Probable disease resistance protein At1g61300"/>
    <property type="match status" value="1"/>
</dbReference>
<feature type="domain" description="Disease resistance R13L4/SHOC-2-like LRR" evidence="9">
    <location>
        <begin position="572"/>
        <end position="858"/>
    </location>
</feature>
<evidence type="ECO:0000256" key="4">
    <source>
        <dbReference type="ARBA" id="ARBA00022741"/>
    </source>
</evidence>
<protein>
    <submittedName>
        <fullName evidence="10">Disease resistance protein</fullName>
    </submittedName>
</protein>
<dbReference type="PRINTS" id="PR00364">
    <property type="entry name" value="DISEASERSIST"/>
</dbReference>
<dbReference type="PANTHER" id="PTHR23155:SF1185">
    <property type="entry name" value="DISEASE RESISTANCE RPP8-LIKE PROTEIN 3-RELATED"/>
    <property type="match status" value="1"/>
</dbReference>
<dbReference type="InterPro" id="IPR055414">
    <property type="entry name" value="LRR_R13L4/SHOC2-like"/>
</dbReference>
<reference evidence="10" key="1">
    <citation type="submission" date="2020-06" db="EMBL/GenBank/DDBJ databases">
        <authorList>
            <person name="Li T."/>
            <person name="Hu X."/>
            <person name="Zhang T."/>
            <person name="Song X."/>
            <person name="Zhang H."/>
            <person name="Dai N."/>
            <person name="Sheng W."/>
            <person name="Hou X."/>
            <person name="Wei L."/>
        </authorList>
    </citation>
    <scope>NUCLEOTIDE SEQUENCE</scope>
    <source>
        <strain evidence="10">3651</strain>
        <tissue evidence="10">Leaf</tissue>
    </source>
</reference>
<dbReference type="InterPro" id="IPR002182">
    <property type="entry name" value="NB-ARC"/>
</dbReference>
<keyword evidence="2" id="KW-0433">Leucine-rich repeat</keyword>
<feature type="domain" description="Disease resistance protein winged helix" evidence="8">
    <location>
        <begin position="434"/>
        <end position="498"/>
    </location>
</feature>
<sequence>MSTVSAVRTLVERLDYLLPRWEEEFTGSVFSPLRSEISTLRSSLDTIKKLSLTEADADARNINIPEEYKHQVADITYSIEDIAESCVLGNEVGGAASKGKLGCAFGPLSKYSCRGQYLTRVELQTQSDLKMRLQELNRVLAAAAAGGGGSGEISANTAGGSSLIIQEVGYTPENFTVGMDDEILLLLNLLTNSRQQLSTIAICGMAGAGKTTLAYSLYHHNYLRQYFDERAWLTVGQEFQVRDILERLLLCLTPRLDRDEIARIQEKDLMMNLHKKLFGKRYLIVLDDVWHTKAWEYLRHAFPDLNNGSRILITSRKENVARELTPSIHHKQLLTIEDGWKLLIKSSLGEEVVIPRRLEKIGKQIVESCHGLPLAIHAIAGRLHGTISYKHWKRMLSLVQKNETPENLVDYSFTLSYEDLPYGLRPCFLYLGCFPRDQVIPVETLYSLWVAERMTANLEDAEYYLSQLVDRRLVMVVEMEEVSGRIKSCLLHDLMHGLCLRKGKEEGFMKVPDSGRGNIRSLLTSKLAIHLNEFEENDVLLDKPQAMRIRTILFFDNDNSRPKQKWPAEFSQVKSFQRTRVLDFQGVDFRGRKLPTGIDKLVYLRYLSFRGCYLLDLPSTLSNLRFLETLDLCVRVSCVITIPNVLRKLSRLRHLYFPLAYRSDTGDKLKVAGLEKLETLENFNPSICDPNDLLQLPKLQTLTGIVNVEKLDLDNIIKCMNGIGLLRRSSLVVKSFDSYSKDRRAIAVSALECNALHALDFEGYLGKLPLRDVRFGSNFTELVFDGSEFKQNPMPVLRKLPNLRSLVLCNDAFIGTELVCDEEGFPELRNLKLASLQFLEKLEVDSIALPQLTILTIEQCDKLEMLPSELADIYTLKKLMFGSMPAEFRGKVYQLIEDFREMGNDEPIPIFY</sequence>
<comment type="similarity">
    <text evidence="1">Belongs to the disease resistance NB-LRR family.</text>
</comment>
<dbReference type="Pfam" id="PF00931">
    <property type="entry name" value="NB-ARC"/>
    <property type="match status" value="1"/>
</dbReference>
<dbReference type="PANTHER" id="PTHR23155">
    <property type="entry name" value="DISEASE RESISTANCE PROTEIN RP"/>
    <property type="match status" value="1"/>
</dbReference>
<dbReference type="EMBL" id="JACGWO010000006">
    <property type="protein sequence ID" value="KAK4425435.1"/>
    <property type="molecule type" value="Genomic_DNA"/>
</dbReference>
<comment type="caution">
    <text evidence="10">The sequence shown here is derived from an EMBL/GenBank/DDBJ whole genome shotgun (WGS) entry which is preliminary data.</text>
</comment>
<evidence type="ECO:0000256" key="2">
    <source>
        <dbReference type="ARBA" id="ARBA00022614"/>
    </source>
</evidence>
<dbReference type="InterPro" id="IPR027417">
    <property type="entry name" value="P-loop_NTPase"/>
</dbReference>
<dbReference type="Gene3D" id="3.80.10.10">
    <property type="entry name" value="Ribonuclease Inhibitor"/>
    <property type="match status" value="1"/>
</dbReference>
<evidence type="ECO:0000259" key="8">
    <source>
        <dbReference type="Pfam" id="PF23559"/>
    </source>
</evidence>
<evidence type="ECO:0000256" key="6">
    <source>
        <dbReference type="ARBA" id="ARBA00022840"/>
    </source>
</evidence>
<dbReference type="InterPro" id="IPR036388">
    <property type="entry name" value="WH-like_DNA-bd_sf"/>
</dbReference>
<dbReference type="Pfam" id="PF23598">
    <property type="entry name" value="LRR_14"/>
    <property type="match status" value="1"/>
</dbReference>
<keyword evidence="11" id="KW-1185">Reference proteome</keyword>
<name>A0AAE2CKF3_9LAMI</name>
<evidence type="ECO:0000256" key="3">
    <source>
        <dbReference type="ARBA" id="ARBA00022737"/>
    </source>
</evidence>
<dbReference type="InterPro" id="IPR042197">
    <property type="entry name" value="Apaf_helical"/>
</dbReference>
<dbReference type="SUPFAM" id="SSF52058">
    <property type="entry name" value="L domain-like"/>
    <property type="match status" value="1"/>
</dbReference>
<feature type="domain" description="NB-ARC" evidence="7">
    <location>
        <begin position="189"/>
        <end position="346"/>
    </location>
</feature>
<organism evidence="10 11">
    <name type="scientific">Sesamum alatum</name>
    <dbReference type="NCBI Taxonomy" id="300844"/>
    <lineage>
        <taxon>Eukaryota</taxon>
        <taxon>Viridiplantae</taxon>
        <taxon>Streptophyta</taxon>
        <taxon>Embryophyta</taxon>
        <taxon>Tracheophyta</taxon>
        <taxon>Spermatophyta</taxon>
        <taxon>Magnoliopsida</taxon>
        <taxon>eudicotyledons</taxon>
        <taxon>Gunneridae</taxon>
        <taxon>Pentapetalae</taxon>
        <taxon>asterids</taxon>
        <taxon>lamiids</taxon>
        <taxon>Lamiales</taxon>
        <taxon>Pedaliaceae</taxon>
        <taxon>Sesamum</taxon>
    </lineage>
</organism>
<evidence type="ECO:0000313" key="11">
    <source>
        <dbReference type="Proteomes" id="UP001293254"/>
    </source>
</evidence>
<evidence type="ECO:0000313" key="10">
    <source>
        <dbReference type="EMBL" id="KAK4425435.1"/>
    </source>
</evidence>
<proteinExistence type="inferred from homology"/>
<dbReference type="GO" id="GO:0005524">
    <property type="term" value="F:ATP binding"/>
    <property type="evidence" value="ECO:0007669"/>
    <property type="project" value="UniProtKB-KW"/>
</dbReference>
<dbReference type="Gene3D" id="1.10.8.430">
    <property type="entry name" value="Helical domain of apoptotic protease-activating factors"/>
    <property type="match status" value="1"/>
</dbReference>
<accession>A0AAE2CKF3</accession>
<evidence type="ECO:0000256" key="1">
    <source>
        <dbReference type="ARBA" id="ARBA00008894"/>
    </source>
</evidence>
<gene>
    <name evidence="10" type="ORF">Salat_1737500</name>
</gene>
<dbReference type="Pfam" id="PF23559">
    <property type="entry name" value="WHD_DRP"/>
    <property type="match status" value="1"/>
</dbReference>
<dbReference type="InterPro" id="IPR058922">
    <property type="entry name" value="WHD_DRP"/>
</dbReference>
<dbReference type="InterPro" id="IPR032675">
    <property type="entry name" value="LRR_dom_sf"/>
</dbReference>